<keyword evidence="1" id="KW-0472">Membrane</keyword>
<dbReference type="Proteomes" id="UP000000582">
    <property type="component" value="Chromosome"/>
</dbReference>
<keyword evidence="1" id="KW-1133">Transmembrane helix</keyword>
<dbReference type="BioCyc" id="CORYNE:G18NG-11296-MONOMER"/>
<feature type="transmembrane region" description="Helical" evidence="1">
    <location>
        <begin position="70"/>
        <end position="90"/>
    </location>
</feature>
<protein>
    <submittedName>
        <fullName evidence="2">Hypothetical membrane protein</fullName>
    </submittedName>
</protein>
<keyword evidence="3" id="KW-1185">Reference proteome</keyword>
<dbReference type="KEGG" id="cgl:Cgl1704"/>
<evidence type="ECO:0000313" key="2">
    <source>
        <dbReference type="EMBL" id="BAB99097.1"/>
    </source>
</evidence>
<reference evidence="3" key="1">
    <citation type="journal article" date="2003" name="Appl. Microbiol. Biotechnol.">
        <title>The Corynebacterium glutamicum genome: features and impacts on biotechnological processes.</title>
        <authorList>
            <person name="Ikeda M."/>
            <person name="Nakagawa S."/>
        </authorList>
    </citation>
    <scope>NUCLEOTIDE SEQUENCE [LARGE SCALE GENOMIC DNA]</scope>
    <source>
        <strain evidence="3">ATCC 13032 / DSM 20300 / BCRC 11384 / JCM 1318 / LMG 3730 / NCIMB 10025</strain>
    </source>
</reference>
<name>Q8NPV7_CORGL</name>
<dbReference type="PATRIC" id="fig|196627.13.peg.1661"/>
<evidence type="ECO:0000313" key="3">
    <source>
        <dbReference type="Proteomes" id="UP000000582"/>
    </source>
</evidence>
<dbReference type="AlphaFoldDB" id="Q8NPV7"/>
<sequence>MYCTLVHCRGCFLCANEFLRNTTTAKLRSGACVNPRCARTCLHTAHSTTQKEPFTMLNALNAVLDVVESAQGLVFVVITASLLTLAVIYIKNYPHAPQPATQHTTDQPTVPEPLQILDNPAQTTAAGLRHDLHSDLYAEEKSA</sequence>
<proteinExistence type="predicted"/>
<keyword evidence="1" id="KW-0812">Transmembrane</keyword>
<gene>
    <name evidence="2" type="ordered locus">Cgl1704</name>
</gene>
<organism evidence="2 3">
    <name type="scientific">Corynebacterium glutamicum (strain ATCC 13032 / DSM 20300 / JCM 1318 / BCRC 11384 / CCUG 27702 / LMG 3730 / NBRC 12168 / NCIMB 10025 / NRRL B-2784 / 534)</name>
    <dbReference type="NCBI Taxonomy" id="196627"/>
    <lineage>
        <taxon>Bacteria</taxon>
        <taxon>Bacillati</taxon>
        <taxon>Actinomycetota</taxon>
        <taxon>Actinomycetes</taxon>
        <taxon>Mycobacteriales</taxon>
        <taxon>Corynebacteriaceae</taxon>
        <taxon>Corynebacterium</taxon>
    </lineage>
</organism>
<accession>Q8NPV7</accession>
<evidence type="ECO:0000256" key="1">
    <source>
        <dbReference type="SAM" id="Phobius"/>
    </source>
</evidence>
<dbReference type="STRING" id="196627.cg1919"/>
<dbReference type="OrthoDB" id="9910083at2"/>
<dbReference type="EMBL" id="BA000036">
    <property type="protein sequence ID" value="BAB99097.1"/>
    <property type="molecule type" value="Genomic_DNA"/>
</dbReference>
<dbReference type="HOGENOM" id="CLU_1802876_0_0_11"/>